<dbReference type="HOGENOM" id="CLU_166621_0_0_5"/>
<name>B2IL87_BEII9</name>
<geneLocation type="plasmid" evidence="1 2">
    <name>pBIND01</name>
</geneLocation>
<evidence type="ECO:0000313" key="1">
    <source>
        <dbReference type="EMBL" id="ACB97287.1"/>
    </source>
</evidence>
<sequence>MADGTILPTDIVKSLGDFSIIAKMHPIGPTDQDQDRRRANAQLFIASRDMALLLEEAFTAYSAEFENDQDISGADFLEWFANWRQRVKRLTQSLP</sequence>
<organism evidence="1 2">
    <name type="scientific">Beijerinckia indica subsp. indica (strain ATCC 9039 / DSM 1715 / NCIMB 8712)</name>
    <dbReference type="NCBI Taxonomy" id="395963"/>
    <lineage>
        <taxon>Bacteria</taxon>
        <taxon>Pseudomonadati</taxon>
        <taxon>Pseudomonadota</taxon>
        <taxon>Alphaproteobacteria</taxon>
        <taxon>Hyphomicrobiales</taxon>
        <taxon>Beijerinckiaceae</taxon>
        <taxon>Beijerinckia</taxon>
    </lineage>
</organism>
<keyword evidence="1" id="KW-0614">Plasmid</keyword>
<dbReference type="EMBL" id="CP001017">
    <property type="protein sequence ID" value="ACB97287.1"/>
    <property type="molecule type" value="Genomic_DNA"/>
</dbReference>
<dbReference type="RefSeq" id="WP_012382900.1">
    <property type="nucleotide sequence ID" value="NC_010580.1"/>
</dbReference>
<proteinExistence type="predicted"/>
<protein>
    <submittedName>
        <fullName evidence="1">Uncharacterized protein</fullName>
    </submittedName>
</protein>
<dbReference type="AlphaFoldDB" id="B2IL87"/>
<dbReference type="KEGG" id="bid:Bind_3736"/>
<evidence type="ECO:0000313" key="2">
    <source>
        <dbReference type="Proteomes" id="UP000001695"/>
    </source>
</evidence>
<keyword evidence="2" id="KW-1185">Reference proteome</keyword>
<gene>
    <name evidence="1" type="ordered locus">Bind_3736</name>
</gene>
<accession>B2IL87</accession>
<reference evidence="1 2" key="1">
    <citation type="submission" date="2008-03" db="EMBL/GenBank/DDBJ databases">
        <title>Complete sequence of plasmid1 of Beijerinckia indica subsp. indica ATCC 9039.</title>
        <authorList>
            <consortium name="US DOE Joint Genome Institute"/>
            <person name="Copeland A."/>
            <person name="Lucas S."/>
            <person name="Lapidus A."/>
            <person name="Glavina del Rio T."/>
            <person name="Dalin E."/>
            <person name="Tice H."/>
            <person name="Bruce D."/>
            <person name="Goodwin L."/>
            <person name="Pitluck S."/>
            <person name="LaButti K."/>
            <person name="Schmutz J."/>
            <person name="Larimer F."/>
            <person name="Land M."/>
            <person name="Hauser L."/>
            <person name="Kyrpides N."/>
            <person name="Mikhailova N."/>
            <person name="Dunfield P.F."/>
            <person name="Dedysh S.N."/>
            <person name="Liesack W."/>
            <person name="Saw J.H."/>
            <person name="Alam M."/>
            <person name="Chen Y."/>
            <person name="Murrell J.C."/>
            <person name="Richardson P."/>
        </authorList>
    </citation>
    <scope>NUCLEOTIDE SEQUENCE [LARGE SCALE GENOMIC DNA]</scope>
    <source>
        <strain evidence="2">ATCC 9039 / DSM 1715 / NCIMB 8712</strain>
        <plasmid evidence="1 2">pBIND01</plasmid>
    </source>
</reference>
<dbReference type="Proteomes" id="UP000001695">
    <property type="component" value="Plasmid pBIND01"/>
</dbReference>